<evidence type="ECO:0000256" key="2">
    <source>
        <dbReference type="SAM" id="Phobius"/>
    </source>
</evidence>
<feature type="compositionally biased region" description="Gly residues" evidence="1">
    <location>
        <begin position="58"/>
        <end position="69"/>
    </location>
</feature>
<name>A0A5B8L301_9HYPH</name>
<dbReference type="EMBL" id="CP042301">
    <property type="protein sequence ID" value="QDZ02213.1"/>
    <property type="molecule type" value="Genomic_DNA"/>
</dbReference>
<keyword evidence="4" id="KW-1185">Reference proteome</keyword>
<dbReference type="Proteomes" id="UP000321389">
    <property type="component" value="Chromosome"/>
</dbReference>
<accession>A0A5B8L301</accession>
<reference evidence="3" key="1">
    <citation type="submission" date="2020-04" db="EMBL/GenBank/DDBJ databases">
        <title>Nitratireductor sp. nov. isolated from mangrove soil.</title>
        <authorList>
            <person name="Ye Y."/>
        </authorList>
    </citation>
    <scope>NUCLEOTIDE SEQUENCE</scope>
    <source>
        <strain evidence="3">SY7</strain>
    </source>
</reference>
<keyword evidence="2" id="KW-0472">Membrane</keyword>
<sequence>MDFLVEYLTVKSVAIAVALAATMIVIRGLAQGSREASGRTRADLHGSEGFAGNWSDFGGTGDSGGCGGD</sequence>
<evidence type="ECO:0000313" key="4">
    <source>
        <dbReference type="Proteomes" id="UP000321389"/>
    </source>
</evidence>
<feature type="compositionally biased region" description="Basic and acidic residues" evidence="1">
    <location>
        <begin position="36"/>
        <end position="46"/>
    </location>
</feature>
<proteinExistence type="predicted"/>
<dbReference type="RefSeq" id="WP_146300852.1">
    <property type="nucleotide sequence ID" value="NZ_CP042301.2"/>
</dbReference>
<keyword evidence="2" id="KW-1133">Transmembrane helix</keyword>
<feature type="region of interest" description="Disordered" evidence="1">
    <location>
        <begin position="33"/>
        <end position="69"/>
    </location>
</feature>
<protein>
    <submittedName>
        <fullName evidence="3">Uncharacterized protein</fullName>
    </submittedName>
</protein>
<feature type="transmembrane region" description="Helical" evidence="2">
    <location>
        <begin position="12"/>
        <end position="30"/>
    </location>
</feature>
<evidence type="ECO:0000256" key="1">
    <source>
        <dbReference type="SAM" id="MobiDB-lite"/>
    </source>
</evidence>
<evidence type="ECO:0000313" key="3">
    <source>
        <dbReference type="EMBL" id="QDZ02213.1"/>
    </source>
</evidence>
<organism evidence="3 4">
    <name type="scientific">Nitratireductor mangrovi</name>
    <dbReference type="NCBI Taxonomy" id="2599600"/>
    <lineage>
        <taxon>Bacteria</taxon>
        <taxon>Pseudomonadati</taxon>
        <taxon>Pseudomonadota</taxon>
        <taxon>Alphaproteobacteria</taxon>
        <taxon>Hyphomicrobiales</taxon>
        <taxon>Phyllobacteriaceae</taxon>
        <taxon>Nitratireductor</taxon>
    </lineage>
</organism>
<dbReference type="KEGG" id="niy:FQ775_18505"/>
<dbReference type="AlphaFoldDB" id="A0A5B8L301"/>
<gene>
    <name evidence="3" type="ORF">FQ775_18505</name>
</gene>
<keyword evidence="2" id="KW-0812">Transmembrane</keyword>